<feature type="binding site" evidence="11">
    <location>
        <begin position="7"/>
        <end position="17"/>
    </location>
    <ligand>
        <name>ATP</name>
        <dbReference type="ChEBI" id="CHEBI:30616"/>
    </ligand>
</feature>
<dbReference type="HAMAP" id="MF_01633">
    <property type="entry name" value="QueC"/>
    <property type="match status" value="1"/>
</dbReference>
<organism evidence="12 13">
    <name type="scientific">Campylobacter canadensis</name>
    <dbReference type="NCBI Taxonomy" id="449520"/>
    <lineage>
        <taxon>Bacteria</taxon>
        <taxon>Pseudomonadati</taxon>
        <taxon>Campylobacterota</taxon>
        <taxon>Epsilonproteobacteria</taxon>
        <taxon>Campylobacterales</taxon>
        <taxon>Campylobacteraceae</taxon>
        <taxon>Campylobacter</taxon>
    </lineage>
</organism>
<name>A0ABS7WSU3_9BACT</name>
<feature type="binding site" evidence="11">
    <location>
        <position position="194"/>
    </location>
    <ligand>
        <name>Zn(2+)</name>
        <dbReference type="ChEBI" id="CHEBI:29105"/>
    </ligand>
</feature>
<evidence type="ECO:0000313" key="13">
    <source>
        <dbReference type="Proteomes" id="UP000786183"/>
    </source>
</evidence>
<dbReference type="Pfam" id="PF06508">
    <property type="entry name" value="QueC"/>
    <property type="match status" value="1"/>
</dbReference>
<dbReference type="NCBIfam" id="TIGR00364">
    <property type="entry name" value="7-cyano-7-deazaguanine synthase QueC"/>
    <property type="match status" value="1"/>
</dbReference>
<feature type="binding site" evidence="11">
    <location>
        <position position="183"/>
    </location>
    <ligand>
        <name>Zn(2+)</name>
        <dbReference type="ChEBI" id="CHEBI:29105"/>
    </ligand>
</feature>
<keyword evidence="7 11" id="KW-0067">ATP-binding</keyword>
<evidence type="ECO:0000256" key="2">
    <source>
        <dbReference type="ARBA" id="ARBA00022598"/>
    </source>
</evidence>
<accession>A0ABS7WSU3</accession>
<dbReference type="InterPro" id="IPR014729">
    <property type="entry name" value="Rossmann-like_a/b/a_fold"/>
</dbReference>
<comment type="cofactor">
    <cofactor evidence="11">
        <name>Zn(2+)</name>
        <dbReference type="ChEBI" id="CHEBI:29105"/>
    </cofactor>
    <text evidence="11">Binds 1 zinc ion per subunit.</text>
</comment>
<evidence type="ECO:0000256" key="10">
    <source>
        <dbReference type="ARBA" id="ARBA00047890"/>
    </source>
</evidence>
<comment type="catalytic activity">
    <reaction evidence="10 11">
        <text>7-carboxy-7-carbaguanine + NH4(+) + 2 ATP = 7-cyano-7-carbaguanine + 2 AMP + 2 diphosphate + 2 H(+)</text>
        <dbReference type="Rhea" id="RHEA:27982"/>
        <dbReference type="ChEBI" id="CHEBI:15378"/>
        <dbReference type="ChEBI" id="CHEBI:28938"/>
        <dbReference type="ChEBI" id="CHEBI:30616"/>
        <dbReference type="ChEBI" id="CHEBI:33019"/>
        <dbReference type="ChEBI" id="CHEBI:45075"/>
        <dbReference type="ChEBI" id="CHEBI:61036"/>
        <dbReference type="ChEBI" id="CHEBI:456215"/>
        <dbReference type="EC" id="6.3.4.20"/>
    </reaction>
</comment>
<dbReference type="EMBL" id="JACGBB010000004">
    <property type="protein sequence ID" value="MBZ7987009.1"/>
    <property type="molecule type" value="Genomic_DNA"/>
</dbReference>
<evidence type="ECO:0000256" key="11">
    <source>
        <dbReference type="HAMAP-Rule" id="MF_01633"/>
    </source>
</evidence>
<dbReference type="InterPro" id="IPR018317">
    <property type="entry name" value="QueC"/>
</dbReference>
<evidence type="ECO:0000256" key="4">
    <source>
        <dbReference type="ARBA" id="ARBA00022741"/>
    </source>
</evidence>
<comment type="similarity">
    <text evidence="8 11">Belongs to the QueC family.</text>
</comment>
<protein>
    <recommendedName>
        <fullName evidence="9 11">7-cyano-7-deazaguanine synthase</fullName>
        <ecNumber evidence="9 11">6.3.4.20</ecNumber>
    </recommendedName>
    <alternativeName>
        <fullName evidence="11">7-cyano-7-carbaguanine synthase</fullName>
    </alternativeName>
    <alternativeName>
        <fullName evidence="11">PreQ(0) synthase</fullName>
    </alternativeName>
    <alternativeName>
        <fullName evidence="11">Queuosine biosynthesis protein QueC</fullName>
    </alternativeName>
</protein>
<keyword evidence="2 11" id="KW-0436">Ligase</keyword>
<evidence type="ECO:0000256" key="9">
    <source>
        <dbReference type="ARBA" id="ARBA00039149"/>
    </source>
</evidence>
<evidence type="ECO:0000256" key="6">
    <source>
        <dbReference type="ARBA" id="ARBA00022833"/>
    </source>
</evidence>
<keyword evidence="3 11" id="KW-0479">Metal-binding</keyword>
<feature type="binding site" evidence="11">
    <location>
        <position position="197"/>
    </location>
    <ligand>
        <name>Zn(2+)</name>
        <dbReference type="ChEBI" id="CHEBI:29105"/>
    </ligand>
</feature>
<dbReference type="SUPFAM" id="SSF52402">
    <property type="entry name" value="Adenine nucleotide alpha hydrolases-like"/>
    <property type="match status" value="1"/>
</dbReference>
<comment type="function">
    <text evidence="11">Catalyzes the ATP-dependent conversion of 7-carboxy-7-deazaguanine (CDG) to 7-cyano-7-deazaguanine (preQ(0)).</text>
</comment>
<comment type="caution">
    <text evidence="12">The sequence shown here is derived from an EMBL/GenBank/DDBJ whole genome shotgun (WGS) entry which is preliminary data.</text>
</comment>
<proteinExistence type="inferred from homology"/>
<dbReference type="Gene3D" id="3.40.50.620">
    <property type="entry name" value="HUPs"/>
    <property type="match status" value="1"/>
</dbReference>
<feature type="binding site" evidence="11">
    <location>
        <position position="191"/>
    </location>
    <ligand>
        <name>Zn(2+)</name>
        <dbReference type="ChEBI" id="CHEBI:29105"/>
    </ligand>
</feature>
<evidence type="ECO:0000313" key="12">
    <source>
        <dbReference type="EMBL" id="MBZ7987009.1"/>
    </source>
</evidence>
<dbReference type="Proteomes" id="UP000786183">
    <property type="component" value="Unassembled WGS sequence"/>
</dbReference>
<keyword evidence="4 11" id="KW-0547">Nucleotide-binding</keyword>
<sequence length="220" mass="24502">MKAISILSGGLDSCVSTAVAINEGYEVIALHFNYFQRTQTREEKAFNDICDFYKLQRFCLDMDFFKTIGGSSLTDSTIDIPKDEISTSTPSTYVPFRNGVFYSIAASLAQRFDADAIFTGLVYEDASAYPDTSPDFVNKTQDFIQSASAKKIVLKTPLIQLRKKDIVLLAQKLNAPIHLSYSCYESNELACGRCESCLLRLKGFKEAGVKDLLSYQIPTN</sequence>
<dbReference type="PIRSF" id="PIRSF006293">
    <property type="entry name" value="ExsB"/>
    <property type="match status" value="1"/>
</dbReference>
<dbReference type="CDD" id="cd01995">
    <property type="entry name" value="QueC-like"/>
    <property type="match status" value="1"/>
</dbReference>
<evidence type="ECO:0000256" key="3">
    <source>
        <dbReference type="ARBA" id="ARBA00022723"/>
    </source>
</evidence>
<keyword evidence="5 11" id="KW-0671">Queuosine biosynthesis</keyword>
<keyword evidence="13" id="KW-1185">Reference proteome</keyword>
<evidence type="ECO:0000256" key="5">
    <source>
        <dbReference type="ARBA" id="ARBA00022785"/>
    </source>
</evidence>
<dbReference type="RefSeq" id="WP_172233198.1">
    <property type="nucleotide sequence ID" value="NZ_CP035946.1"/>
</dbReference>
<evidence type="ECO:0000256" key="1">
    <source>
        <dbReference type="ARBA" id="ARBA00005061"/>
    </source>
</evidence>
<dbReference type="PANTHER" id="PTHR42914:SF1">
    <property type="entry name" value="7-CYANO-7-DEAZAGUANINE SYNTHASE"/>
    <property type="match status" value="1"/>
</dbReference>
<evidence type="ECO:0000256" key="8">
    <source>
        <dbReference type="ARBA" id="ARBA00037993"/>
    </source>
</evidence>
<dbReference type="PANTHER" id="PTHR42914">
    <property type="entry name" value="7-CYANO-7-DEAZAGUANINE SYNTHASE"/>
    <property type="match status" value="1"/>
</dbReference>
<evidence type="ECO:0000256" key="7">
    <source>
        <dbReference type="ARBA" id="ARBA00022840"/>
    </source>
</evidence>
<reference evidence="12 13" key="1">
    <citation type="submission" date="2020-07" db="EMBL/GenBank/DDBJ databases">
        <title>Transfer of Campylobacter canadensis to the novel genus Avispirillum gen. nov., that also includes two novel species recovered from migratory waterfowl: Avispirillum anseris sp. nov. and Avispirillum brantae sp. nov.</title>
        <authorList>
            <person name="Miller W.G."/>
            <person name="Chapman M.H."/>
            <person name="Yee E."/>
            <person name="Inglis G.D."/>
        </authorList>
    </citation>
    <scope>NUCLEOTIDE SEQUENCE [LARGE SCALE GENOMIC DNA]</scope>
    <source>
        <strain evidence="12 13">L283</strain>
    </source>
</reference>
<gene>
    <name evidence="11 12" type="primary">queC</name>
    <name evidence="12" type="ORF">AVCANL283_02595</name>
</gene>
<keyword evidence="6 11" id="KW-0862">Zinc</keyword>
<comment type="pathway">
    <text evidence="1 11">Purine metabolism; 7-cyano-7-deazaguanine biosynthesis.</text>
</comment>
<dbReference type="EC" id="6.3.4.20" evidence="9 11"/>